<dbReference type="InterPro" id="IPR037523">
    <property type="entry name" value="VOC_core"/>
</dbReference>
<evidence type="ECO:0000313" key="3">
    <source>
        <dbReference type="Proteomes" id="UP000247346"/>
    </source>
</evidence>
<dbReference type="Pfam" id="PF00903">
    <property type="entry name" value="Glyoxalase"/>
    <property type="match status" value="1"/>
</dbReference>
<feature type="domain" description="VOC" evidence="1">
    <location>
        <begin position="3"/>
        <end position="129"/>
    </location>
</feature>
<dbReference type="PANTHER" id="PTHR35006">
    <property type="entry name" value="GLYOXALASE FAMILY PROTEIN (AFU_ORTHOLOGUE AFUA_5G14830)"/>
    <property type="match status" value="1"/>
</dbReference>
<reference evidence="2 3" key="1">
    <citation type="submission" date="2016-08" db="EMBL/GenBank/DDBJ databases">
        <authorList>
            <person name="Seilhamer J.J."/>
        </authorList>
    </citation>
    <scope>NUCLEOTIDE SEQUENCE [LARGE SCALE GENOMIC DNA]</scope>
    <source>
        <strain evidence="2 3">CFBP4641</strain>
    </source>
</reference>
<dbReference type="STRING" id="56458.SB85_01355"/>
<organism evidence="2 3">
    <name type="scientific">Xanthomonas sacchari</name>
    <dbReference type="NCBI Taxonomy" id="56458"/>
    <lineage>
        <taxon>Bacteria</taxon>
        <taxon>Pseudomonadati</taxon>
        <taxon>Pseudomonadota</taxon>
        <taxon>Gammaproteobacteria</taxon>
        <taxon>Lysobacterales</taxon>
        <taxon>Lysobacteraceae</taxon>
        <taxon>Xanthomonas</taxon>
    </lineage>
</organism>
<dbReference type="GeneID" id="93878982"/>
<evidence type="ECO:0000259" key="1">
    <source>
        <dbReference type="PROSITE" id="PS51819"/>
    </source>
</evidence>
<evidence type="ECO:0000313" key="2">
    <source>
        <dbReference type="EMBL" id="PPU83247.1"/>
    </source>
</evidence>
<dbReference type="PROSITE" id="PS51819">
    <property type="entry name" value="VOC"/>
    <property type="match status" value="1"/>
</dbReference>
<dbReference type="RefSeq" id="WP_010343350.1">
    <property type="nucleotide sequence ID" value="NZ_CP132343.1"/>
</dbReference>
<gene>
    <name evidence="2" type="ORF">XsacCFBP4641_08745</name>
</gene>
<accession>A0A2P5Z5I7</accession>
<dbReference type="EMBL" id="MDEK01000006">
    <property type="protein sequence ID" value="PPU83247.1"/>
    <property type="molecule type" value="Genomic_DNA"/>
</dbReference>
<dbReference type="InterPro" id="IPR029068">
    <property type="entry name" value="Glyas_Bleomycin-R_OHBP_Dase"/>
</dbReference>
<comment type="caution">
    <text evidence="2">The sequence shown here is derived from an EMBL/GenBank/DDBJ whole genome shotgun (WGS) entry which is preliminary data.</text>
</comment>
<dbReference type="CDD" id="cd07262">
    <property type="entry name" value="VOC_like"/>
    <property type="match status" value="1"/>
</dbReference>
<dbReference type="Gene3D" id="3.10.180.10">
    <property type="entry name" value="2,3-Dihydroxybiphenyl 1,2-Dioxygenase, domain 1"/>
    <property type="match status" value="1"/>
</dbReference>
<dbReference type="PANTHER" id="PTHR35006:SF2">
    <property type="entry name" value="GLYOXALASE FAMILY PROTEIN (AFU_ORTHOLOGUE AFUA_5G14830)"/>
    <property type="match status" value="1"/>
</dbReference>
<dbReference type="AlphaFoldDB" id="A0A2P5Z5I7"/>
<dbReference type="SUPFAM" id="SSF54593">
    <property type="entry name" value="Glyoxalase/Bleomycin resistance protein/Dihydroxybiphenyl dioxygenase"/>
    <property type="match status" value="1"/>
</dbReference>
<sequence length="134" mass="14179">MNPLDHLGLRCSDLDRSLAFYRAALAALDLGVVMQVSAEQSGGQRHVGFGRDGKPSFWIADGGRDAGDNGVHVAFVAASRAQVDAFHRAGLATGGRDHGAPGLRPHYHPDYYGAFLLDPDGHNIEAVCHHPAAA</sequence>
<dbReference type="InterPro" id="IPR004360">
    <property type="entry name" value="Glyas_Fos-R_dOase_dom"/>
</dbReference>
<protein>
    <submittedName>
        <fullName evidence="2">VOC family protein</fullName>
    </submittedName>
</protein>
<dbReference type="OrthoDB" id="9800438at2"/>
<dbReference type="Proteomes" id="UP000247346">
    <property type="component" value="Unassembled WGS sequence"/>
</dbReference>
<name>A0A2P5Z5I7_9XANT</name>
<proteinExistence type="predicted"/>